<name>A0AAV1PW44_SCOSC</name>
<organism evidence="2 3">
    <name type="scientific">Scomber scombrus</name>
    <name type="common">Atlantic mackerel</name>
    <name type="synonym">Scomber vernalis</name>
    <dbReference type="NCBI Taxonomy" id="13677"/>
    <lineage>
        <taxon>Eukaryota</taxon>
        <taxon>Metazoa</taxon>
        <taxon>Chordata</taxon>
        <taxon>Craniata</taxon>
        <taxon>Vertebrata</taxon>
        <taxon>Euteleostomi</taxon>
        <taxon>Actinopterygii</taxon>
        <taxon>Neopterygii</taxon>
        <taxon>Teleostei</taxon>
        <taxon>Neoteleostei</taxon>
        <taxon>Acanthomorphata</taxon>
        <taxon>Pelagiaria</taxon>
        <taxon>Scombriformes</taxon>
        <taxon>Scombridae</taxon>
        <taxon>Scomber</taxon>
    </lineage>
</organism>
<gene>
    <name evidence="2" type="ORF">FSCOSCO3_A011675</name>
</gene>
<keyword evidence="3" id="KW-1185">Reference proteome</keyword>
<accession>A0AAV1PW44</accession>
<protein>
    <submittedName>
        <fullName evidence="2">Uncharacterized protein LOC119798927</fullName>
    </submittedName>
</protein>
<evidence type="ECO:0000259" key="1">
    <source>
        <dbReference type="Pfam" id="PF24764"/>
    </source>
</evidence>
<dbReference type="PANTHER" id="PTHR46791">
    <property type="entry name" value="EXPRESSED PROTEIN"/>
    <property type="match status" value="1"/>
</dbReference>
<proteinExistence type="predicted"/>
<dbReference type="AlphaFoldDB" id="A0AAV1PW44"/>
<dbReference type="PANTHER" id="PTHR46791:SF13">
    <property type="entry name" value="CLR5 DOMAIN-CONTAINING PROTEIN"/>
    <property type="match status" value="1"/>
</dbReference>
<evidence type="ECO:0000313" key="2">
    <source>
        <dbReference type="EMBL" id="CAK6976222.1"/>
    </source>
</evidence>
<dbReference type="EMBL" id="CAWUFR010000339">
    <property type="protein sequence ID" value="CAK6976222.1"/>
    <property type="molecule type" value="Genomic_DNA"/>
</dbReference>
<feature type="domain" description="Integrase core" evidence="1">
    <location>
        <begin position="99"/>
        <end position="277"/>
    </location>
</feature>
<comment type="caution">
    <text evidence="2">The sequence shown here is derived from an EMBL/GenBank/DDBJ whole genome shotgun (WGS) entry which is preliminary data.</text>
</comment>
<reference evidence="2 3" key="1">
    <citation type="submission" date="2024-01" db="EMBL/GenBank/DDBJ databases">
        <authorList>
            <person name="Alioto T."/>
            <person name="Alioto T."/>
            <person name="Gomez Garrido J."/>
        </authorList>
    </citation>
    <scope>NUCLEOTIDE SEQUENCE [LARGE SCALE GENOMIC DNA]</scope>
</reference>
<dbReference type="InterPro" id="IPR058913">
    <property type="entry name" value="Integrase_dom_put"/>
</dbReference>
<evidence type="ECO:0000313" key="3">
    <source>
        <dbReference type="Proteomes" id="UP001314229"/>
    </source>
</evidence>
<dbReference type="Pfam" id="PF24764">
    <property type="entry name" value="rva_4"/>
    <property type="match status" value="1"/>
</dbReference>
<sequence>MLATLATQHGIVIGHATLKRMLRASGLRRRNYDDLDLIIDFILDQLQGPGRFHGYHWMHMKCINNGLHVRKDVVRIILSELDPEGTQCLHRRLLQRRLYFSRGPNFIWHIDSYDKLSPYGIGINGCIDRFSRKLIWLRAARTNSDPHVIGGYYAEAIERVGGYPTLMRTDIGTENVVLRDMQVYLWQNDGDSRAGQSSFLTGRSSANQRIESWWGMMRREGIEHYIQMFGELKDEGMFAGDYLDKALIQLCFMGPVQEELNSIKGVWNAHRIRPSTNPGLPSGIPDLMYVASHLWGADDHLVPLNENDLAVCKENCTFLSFVPCDPDVFDFCTIVMYERGLQLSDGSHQAVDLYLTLRDIVHPLILE</sequence>
<dbReference type="Proteomes" id="UP001314229">
    <property type="component" value="Unassembled WGS sequence"/>
</dbReference>